<keyword evidence="2" id="KW-0449">Lipoprotein</keyword>
<evidence type="ECO:0000256" key="2">
    <source>
        <dbReference type="RuleBase" id="RU362097"/>
    </source>
</evidence>
<name>A0A246IDC0_STEMA</name>
<accession>A0A246IDC0</accession>
<dbReference type="SUPFAM" id="SSF56954">
    <property type="entry name" value="Outer membrane efflux proteins (OEP)"/>
    <property type="match status" value="1"/>
</dbReference>
<dbReference type="Gene3D" id="1.20.1600.10">
    <property type="entry name" value="Outer membrane efflux proteins (OEP)"/>
    <property type="match status" value="1"/>
</dbReference>
<sequence length="472" mass="50435">MHLPDWKTGLAAKHCRLAMAVTSAALVLAGCASLEPRYADPSPVLPPVWPGQQANSAPHGASSWDELVLDERLRQVIGLALENNDDLAISALRVERARQLYQIKQAGSLPDMSVEIAGSRARTYGAAGSSLASTAVATVGFTSYELDLFGKVRSLKRAALETFLASQQTQRQVRNIIVGDTIKRYLTLAADQELLGLAQSTLDTRAESLKVLSARLRAGEASPLDYRRAEAELAQAHDDLLAARSQVELDRQALDLTVGSPVHDAQLPVQGHLADILSLEGVAVGLPSEVLLSRPDIQSSEHALVAANANIGAARAAMFPSIGLTAAGGRASADLGNLVTEGARYWSLAPTAALPIFDFGRRRAEAKAAEIDRDIAVRSYQLSVKEAFQQVADALTVEEVALERISAANWRQESSGEALRIVDRQFSAGISAYIDVLDAHRTANEASRGLILSMVSRDLNRVTLFVALGNGV</sequence>
<gene>
    <name evidence="3" type="ORF">CEE63_03145</name>
</gene>
<keyword evidence="2" id="KW-0472">Membrane</keyword>
<comment type="caution">
    <text evidence="3">The sequence shown here is derived from an EMBL/GenBank/DDBJ whole genome shotgun (WGS) entry which is preliminary data.</text>
</comment>
<evidence type="ECO:0008006" key="5">
    <source>
        <dbReference type="Google" id="ProtNLM"/>
    </source>
</evidence>
<dbReference type="PROSITE" id="PS51257">
    <property type="entry name" value="PROKAR_LIPOPROTEIN"/>
    <property type="match status" value="1"/>
</dbReference>
<keyword evidence="2" id="KW-1134">Transmembrane beta strand</keyword>
<dbReference type="Pfam" id="PF02321">
    <property type="entry name" value="OEP"/>
    <property type="match status" value="2"/>
</dbReference>
<organism evidence="3 4">
    <name type="scientific">Stenotrophomonas maltophilia</name>
    <name type="common">Pseudomonas maltophilia</name>
    <name type="synonym">Xanthomonas maltophilia</name>
    <dbReference type="NCBI Taxonomy" id="40324"/>
    <lineage>
        <taxon>Bacteria</taxon>
        <taxon>Pseudomonadati</taxon>
        <taxon>Pseudomonadota</taxon>
        <taxon>Gammaproteobacteria</taxon>
        <taxon>Lysobacterales</taxon>
        <taxon>Lysobacteraceae</taxon>
        <taxon>Stenotrophomonas</taxon>
        <taxon>Stenotrophomonas maltophilia group</taxon>
    </lineage>
</organism>
<evidence type="ECO:0000313" key="3">
    <source>
        <dbReference type="EMBL" id="OWQ78019.1"/>
    </source>
</evidence>
<proteinExistence type="inferred from homology"/>
<reference evidence="3 4" key="1">
    <citation type="submission" date="2017-06" db="EMBL/GenBank/DDBJ databases">
        <authorList>
            <person name="Kim H.J."/>
            <person name="Triplett B.A."/>
        </authorList>
    </citation>
    <scope>NUCLEOTIDE SEQUENCE [LARGE SCALE GENOMIC DNA]</scope>
    <source>
        <strain evidence="3 4">594</strain>
    </source>
</reference>
<dbReference type="AlphaFoldDB" id="A0A246IDC0"/>
<dbReference type="RefSeq" id="WP_088496362.1">
    <property type="nucleotide sequence ID" value="NZ_NIVX01000026.1"/>
</dbReference>
<dbReference type="Gene3D" id="2.20.200.10">
    <property type="entry name" value="Outer membrane efflux proteins (OEP)"/>
    <property type="match status" value="1"/>
</dbReference>
<keyword evidence="2" id="KW-0812">Transmembrane</keyword>
<dbReference type="InterPro" id="IPR003423">
    <property type="entry name" value="OMP_efflux"/>
</dbReference>
<dbReference type="GO" id="GO:0015562">
    <property type="term" value="F:efflux transmembrane transporter activity"/>
    <property type="evidence" value="ECO:0007669"/>
    <property type="project" value="InterPro"/>
</dbReference>
<dbReference type="PANTHER" id="PTHR30203:SF32">
    <property type="entry name" value="CATION EFFLUX SYSTEM PROTEIN CUSC"/>
    <property type="match status" value="1"/>
</dbReference>
<dbReference type="InterPro" id="IPR010131">
    <property type="entry name" value="MdtP/NodT-like"/>
</dbReference>
<comment type="similarity">
    <text evidence="1 2">Belongs to the outer membrane factor (OMF) (TC 1.B.17) family.</text>
</comment>
<comment type="subcellular location">
    <subcellularLocation>
        <location evidence="2">Cell outer membrane</location>
        <topology evidence="2">Lipid-anchor</topology>
    </subcellularLocation>
</comment>
<dbReference type="NCBIfam" id="TIGR01845">
    <property type="entry name" value="outer_NodT"/>
    <property type="match status" value="1"/>
</dbReference>
<keyword evidence="2" id="KW-0564">Palmitate</keyword>
<dbReference type="EMBL" id="NIVX01000026">
    <property type="protein sequence ID" value="OWQ78019.1"/>
    <property type="molecule type" value="Genomic_DNA"/>
</dbReference>
<dbReference type="Proteomes" id="UP000197090">
    <property type="component" value="Unassembled WGS sequence"/>
</dbReference>
<evidence type="ECO:0000256" key="1">
    <source>
        <dbReference type="ARBA" id="ARBA00007613"/>
    </source>
</evidence>
<dbReference type="GO" id="GO:0009279">
    <property type="term" value="C:cell outer membrane"/>
    <property type="evidence" value="ECO:0007669"/>
    <property type="project" value="UniProtKB-SubCell"/>
</dbReference>
<protein>
    <recommendedName>
        <fullName evidence="5">Efflux transporter outer membrane subunit</fullName>
    </recommendedName>
</protein>
<dbReference type="PANTHER" id="PTHR30203">
    <property type="entry name" value="OUTER MEMBRANE CATION EFFLUX PROTEIN"/>
    <property type="match status" value="1"/>
</dbReference>
<evidence type="ECO:0000313" key="4">
    <source>
        <dbReference type="Proteomes" id="UP000197090"/>
    </source>
</evidence>